<proteinExistence type="predicted"/>
<name>A2DJ23_TRIV3</name>
<evidence type="ECO:0000313" key="1">
    <source>
        <dbReference type="EMBL" id="EAY19598.1"/>
    </source>
</evidence>
<dbReference type="InParanoid" id="A2DJ23"/>
<dbReference type="VEuPathDB" id="TrichDB:TVAG_228610"/>
<gene>
    <name evidence="1" type="ORF">TVAG_228610</name>
</gene>
<keyword evidence="2" id="KW-1185">Reference proteome</keyword>
<dbReference type="Proteomes" id="UP000001542">
    <property type="component" value="Unassembled WGS sequence"/>
</dbReference>
<protein>
    <submittedName>
        <fullName evidence="1">Uncharacterized protein</fullName>
    </submittedName>
</protein>
<sequence>MRRCCCKCGCLCVNGREADPEELPEQLRTKRDDKQDAFVIRSNSIEIKDENCLEVTPETSQKVTIVCMKCGQYITLFEKMGYGFAVLNRNQYRPSRRQSYTNTNQDSKMISNPLIQKYVNFDSQKDNDDPLFSYDSYASDTVLSEEDDINFIDDGDFEYMFSGTTDPFVGSFTDRFMDSPVKDLLLTLV</sequence>
<reference evidence="1" key="1">
    <citation type="submission" date="2006-10" db="EMBL/GenBank/DDBJ databases">
        <authorList>
            <person name="Amadeo P."/>
            <person name="Zhao Q."/>
            <person name="Wortman J."/>
            <person name="Fraser-Liggett C."/>
            <person name="Carlton J."/>
        </authorList>
    </citation>
    <scope>NUCLEOTIDE SEQUENCE</scope>
    <source>
        <strain evidence="1">G3</strain>
    </source>
</reference>
<reference evidence="1" key="2">
    <citation type="journal article" date="2007" name="Science">
        <title>Draft genome sequence of the sexually transmitted pathogen Trichomonas vaginalis.</title>
        <authorList>
            <person name="Carlton J.M."/>
            <person name="Hirt R.P."/>
            <person name="Silva J.C."/>
            <person name="Delcher A.L."/>
            <person name="Schatz M."/>
            <person name="Zhao Q."/>
            <person name="Wortman J.R."/>
            <person name="Bidwell S.L."/>
            <person name="Alsmark U.C.M."/>
            <person name="Besteiro S."/>
            <person name="Sicheritz-Ponten T."/>
            <person name="Noel C.J."/>
            <person name="Dacks J.B."/>
            <person name="Foster P.G."/>
            <person name="Simillion C."/>
            <person name="Van de Peer Y."/>
            <person name="Miranda-Saavedra D."/>
            <person name="Barton G.J."/>
            <person name="Westrop G.D."/>
            <person name="Mueller S."/>
            <person name="Dessi D."/>
            <person name="Fiori P.L."/>
            <person name="Ren Q."/>
            <person name="Paulsen I."/>
            <person name="Zhang H."/>
            <person name="Bastida-Corcuera F.D."/>
            <person name="Simoes-Barbosa A."/>
            <person name="Brown M.T."/>
            <person name="Hayes R.D."/>
            <person name="Mukherjee M."/>
            <person name="Okumura C.Y."/>
            <person name="Schneider R."/>
            <person name="Smith A.J."/>
            <person name="Vanacova S."/>
            <person name="Villalvazo M."/>
            <person name="Haas B.J."/>
            <person name="Pertea M."/>
            <person name="Feldblyum T.V."/>
            <person name="Utterback T.R."/>
            <person name="Shu C.L."/>
            <person name="Osoegawa K."/>
            <person name="de Jong P.J."/>
            <person name="Hrdy I."/>
            <person name="Horvathova L."/>
            <person name="Zubacova Z."/>
            <person name="Dolezal P."/>
            <person name="Malik S.B."/>
            <person name="Logsdon J.M. Jr."/>
            <person name="Henze K."/>
            <person name="Gupta A."/>
            <person name="Wang C.C."/>
            <person name="Dunne R.L."/>
            <person name="Upcroft J.A."/>
            <person name="Upcroft P."/>
            <person name="White O."/>
            <person name="Salzberg S.L."/>
            <person name="Tang P."/>
            <person name="Chiu C.-H."/>
            <person name="Lee Y.-S."/>
            <person name="Embley T.M."/>
            <person name="Coombs G.H."/>
            <person name="Mottram J.C."/>
            <person name="Tachezy J."/>
            <person name="Fraser-Liggett C.M."/>
            <person name="Johnson P.J."/>
        </authorList>
    </citation>
    <scope>NUCLEOTIDE SEQUENCE [LARGE SCALE GENOMIC DNA]</scope>
    <source>
        <strain evidence="1">G3</strain>
    </source>
</reference>
<accession>A2DJ23</accession>
<organism evidence="1 2">
    <name type="scientific">Trichomonas vaginalis (strain ATCC PRA-98 / G3)</name>
    <dbReference type="NCBI Taxonomy" id="412133"/>
    <lineage>
        <taxon>Eukaryota</taxon>
        <taxon>Metamonada</taxon>
        <taxon>Parabasalia</taxon>
        <taxon>Trichomonadida</taxon>
        <taxon>Trichomonadidae</taxon>
        <taxon>Trichomonas</taxon>
    </lineage>
</organism>
<dbReference type="KEGG" id="tva:5465126"/>
<evidence type="ECO:0000313" key="2">
    <source>
        <dbReference type="Proteomes" id="UP000001542"/>
    </source>
</evidence>
<dbReference type="VEuPathDB" id="TrichDB:TVAGG3_0470730"/>
<dbReference type="EMBL" id="DS113206">
    <property type="protein sequence ID" value="EAY19598.1"/>
    <property type="molecule type" value="Genomic_DNA"/>
</dbReference>
<dbReference type="AlphaFoldDB" id="A2DJ23"/>